<sequence length="212" mass="24196">MKVIRFVLLVCAVLFALPTNSQVLRTGLLVGGGLGFEHNLTPNSGRPDIWQEGDYKIDYKDKYQFGASLGYRFRIEHGKNDRLFYDMDLILDAKVFKNTKSYYVDNELASRIIGHDANLALSLSPSVNYRLVKGLYVGMGIEPTWYMVPTNDGKKFDIPLVWKVGYNINNKIDLAINYRLGFTNVIDDRIYKKGHISDLNLSIFIPFTISKK</sequence>
<dbReference type="EMBL" id="QSUP01000004">
    <property type="protein sequence ID" value="RGN52900.1"/>
    <property type="molecule type" value="Genomic_DNA"/>
</dbReference>
<reference evidence="2 9" key="2">
    <citation type="journal article" date="2019" name="Nat. Med.">
        <title>A library of human gut bacterial isolates paired with longitudinal multiomics data enables mechanistic microbiome research.</title>
        <authorList>
            <person name="Poyet M."/>
            <person name="Groussin M."/>
            <person name="Gibbons S.M."/>
            <person name="Avila-Pacheco J."/>
            <person name="Jiang X."/>
            <person name="Kearney S.M."/>
            <person name="Perrotta A.R."/>
            <person name="Berdy B."/>
            <person name="Zhao S."/>
            <person name="Lieberman T.D."/>
            <person name="Swanson P.K."/>
            <person name="Smith M."/>
            <person name="Roesemann S."/>
            <person name="Alexander J.E."/>
            <person name="Rich S.A."/>
            <person name="Livny J."/>
            <person name="Vlamakis H."/>
            <person name="Clish C."/>
            <person name="Bullock K."/>
            <person name="Deik A."/>
            <person name="Scott J."/>
            <person name="Pierce K.A."/>
            <person name="Xavier R.J."/>
            <person name="Alm E.J."/>
        </authorList>
    </citation>
    <scope>NUCLEOTIDE SEQUENCE [LARGE SCALE GENOMIC DNA]</scope>
    <source>
        <strain evidence="2 9">BIOML-A25</strain>
    </source>
</reference>
<comment type="caution">
    <text evidence="5">The sequence shown here is derived from an EMBL/GenBank/DDBJ whole genome shotgun (WGS) entry which is preliminary data.</text>
</comment>
<evidence type="ECO:0000313" key="8">
    <source>
        <dbReference type="Proteomes" id="UP000285173"/>
    </source>
</evidence>
<dbReference type="AlphaFoldDB" id="A0A3R6EFL9"/>
<dbReference type="EMBL" id="QSEF01000007">
    <property type="protein sequence ID" value="RGZ49458.1"/>
    <property type="molecule type" value="Genomic_DNA"/>
</dbReference>
<evidence type="ECO:0000313" key="6">
    <source>
        <dbReference type="Proteomes" id="UP000261088"/>
    </source>
</evidence>
<name>A0A3R6EFL9_9BACT</name>
<dbReference type="Proteomes" id="UP000283732">
    <property type="component" value="Unassembled WGS sequence"/>
</dbReference>
<feature type="signal peptide" evidence="1">
    <location>
        <begin position="1"/>
        <end position="21"/>
    </location>
</feature>
<dbReference type="Proteomes" id="UP000261088">
    <property type="component" value="Unassembled WGS sequence"/>
</dbReference>
<organism evidence="5 7">
    <name type="scientific">Parabacteroides merdae</name>
    <dbReference type="NCBI Taxonomy" id="46503"/>
    <lineage>
        <taxon>Bacteria</taxon>
        <taxon>Pseudomonadati</taxon>
        <taxon>Bacteroidota</taxon>
        <taxon>Bacteroidia</taxon>
        <taxon>Bacteroidales</taxon>
        <taxon>Tannerellaceae</taxon>
        <taxon>Parabacteroides</taxon>
    </lineage>
</organism>
<dbReference type="EMBL" id="WNCR01000001">
    <property type="protein sequence ID" value="MTU27801.1"/>
    <property type="molecule type" value="Genomic_DNA"/>
</dbReference>
<evidence type="ECO:0000313" key="4">
    <source>
        <dbReference type="EMBL" id="RGZ49458.1"/>
    </source>
</evidence>
<protein>
    <submittedName>
        <fullName evidence="2">Outer membrane beta-barrel protein</fullName>
    </submittedName>
</protein>
<feature type="chain" id="PRO_5043187979" evidence="1">
    <location>
        <begin position="22"/>
        <end position="212"/>
    </location>
</feature>
<evidence type="ECO:0000313" key="9">
    <source>
        <dbReference type="Proteomes" id="UP000437446"/>
    </source>
</evidence>
<reference evidence="6 7" key="1">
    <citation type="submission" date="2018-08" db="EMBL/GenBank/DDBJ databases">
        <title>A genome reference for cultivated species of the human gut microbiota.</title>
        <authorList>
            <person name="Zou Y."/>
            <person name="Xue W."/>
            <person name="Luo G."/>
        </authorList>
    </citation>
    <scope>NUCLEOTIDE SEQUENCE [LARGE SCALE GENOMIC DNA]</scope>
    <source>
        <strain evidence="5 7">AM16-50</strain>
        <strain evidence="4 8">AM50-15</strain>
        <strain evidence="3 6">OM05-11AA</strain>
    </source>
</reference>
<evidence type="ECO:0000313" key="7">
    <source>
        <dbReference type="Proteomes" id="UP000283732"/>
    </source>
</evidence>
<gene>
    <name evidence="5" type="ORF">DW191_04745</name>
    <name evidence="4" type="ORF">DW986_06745</name>
    <name evidence="3" type="ORF">DXB61_04935</name>
    <name evidence="2" type="ORF">GMD66_00935</name>
</gene>
<dbReference type="RefSeq" id="WP_005645267.1">
    <property type="nucleotide sequence ID" value="NZ_DAWDXW010000001.1"/>
</dbReference>
<dbReference type="Proteomes" id="UP000285173">
    <property type="component" value="Unassembled WGS sequence"/>
</dbReference>
<dbReference type="EMBL" id="QRKC01000001">
    <property type="protein sequence ID" value="RHH80405.1"/>
    <property type="molecule type" value="Genomic_DNA"/>
</dbReference>
<proteinExistence type="predicted"/>
<dbReference type="Proteomes" id="UP000437446">
    <property type="component" value="Unassembled WGS sequence"/>
</dbReference>
<evidence type="ECO:0000313" key="5">
    <source>
        <dbReference type="EMBL" id="RHH80405.1"/>
    </source>
</evidence>
<evidence type="ECO:0000256" key="1">
    <source>
        <dbReference type="SAM" id="SignalP"/>
    </source>
</evidence>
<evidence type="ECO:0000313" key="3">
    <source>
        <dbReference type="EMBL" id="RGN52900.1"/>
    </source>
</evidence>
<accession>A0A3R6EFL9</accession>
<evidence type="ECO:0000313" key="2">
    <source>
        <dbReference type="EMBL" id="MTU27801.1"/>
    </source>
</evidence>
<keyword evidence="1" id="KW-0732">Signal</keyword>